<dbReference type="InterPro" id="IPR049278">
    <property type="entry name" value="MS_channel_C"/>
</dbReference>
<dbReference type="eggNOG" id="COG0668">
    <property type="taxonomic scope" value="Bacteria"/>
</dbReference>
<keyword evidence="6 7" id="KW-0472">Membrane</keyword>
<feature type="domain" description="Mechanosensitive ion channel MscS C-terminal" evidence="9">
    <location>
        <begin position="275"/>
        <end position="355"/>
    </location>
</feature>
<feature type="transmembrane region" description="Helical" evidence="7">
    <location>
        <begin position="177"/>
        <end position="196"/>
    </location>
</feature>
<dbReference type="Gene3D" id="2.30.30.60">
    <property type="match status" value="1"/>
</dbReference>
<dbReference type="Pfam" id="PF21082">
    <property type="entry name" value="MS_channel_3rd"/>
    <property type="match status" value="1"/>
</dbReference>
<comment type="subcellular location">
    <subcellularLocation>
        <location evidence="1">Cell membrane</location>
        <topology evidence="1">Multi-pass membrane protein</topology>
    </subcellularLocation>
</comment>
<keyword evidence="4 7" id="KW-0812">Transmembrane</keyword>
<evidence type="ECO:0000259" key="10">
    <source>
        <dbReference type="Pfam" id="PF21088"/>
    </source>
</evidence>
<dbReference type="Gene3D" id="1.10.287.1260">
    <property type="match status" value="1"/>
</dbReference>
<dbReference type="PANTHER" id="PTHR30221:SF1">
    <property type="entry name" value="SMALL-CONDUCTANCE MECHANOSENSITIVE CHANNEL"/>
    <property type="match status" value="1"/>
</dbReference>
<sequence length="378" mass="41610">MSTAPTSPDWTDTSALLGWDGLLAVVREAVQHGLERLSLYGPIAGLALLIAALYGLAYLTLRWLTLQLTERFIADLTRRAIWQHFLLLFLRLTVWMLGIISVLAITPGVNSYAGPVLRVYLLLLMLTVGWSAIRFFLNREASHWDLDGSLTLLVSNVLRGLWLLLGAYLIFAQFGINLVPILGGLGVAGLAVGFAAQDILANLISGITLLLDRPFRIGDWIRTKDHEGQVCGLTLRTTRIRTRDNEYVSIPNKELAGAVVTNLTQGGALRLNVGVRVGYQTDIEVARAALLRVMHTHPKVMGQEHPPQVLVRELDESSLELIMRFWVCEEDVATYPVTTMQLREGAKAALQAAGIAPPFPQLQVHLGQADLEQAERSG</sequence>
<feature type="transmembrane region" description="Helical" evidence="7">
    <location>
        <begin position="85"/>
        <end position="105"/>
    </location>
</feature>
<organism evidence="11 12">
    <name type="scientific">Deinococcus proteolyticus (strain ATCC 35074 / DSM 20540 / JCM 6276 / NBRC 101906 / NCIMB 13154 / VKM Ac-1939 / CCM 2703 / MRP)</name>
    <dbReference type="NCBI Taxonomy" id="693977"/>
    <lineage>
        <taxon>Bacteria</taxon>
        <taxon>Thermotogati</taxon>
        <taxon>Deinococcota</taxon>
        <taxon>Deinococci</taxon>
        <taxon>Deinococcales</taxon>
        <taxon>Deinococcaceae</taxon>
        <taxon>Deinococcus</taxon>
    </lineage>
</organism>
<keyword evidence="3" id="KW-1003">Cell membrane</keyword>
<dbReference type="SUPFAM" id="SSF82689">
    <property type="entry name" value="Mechanosensitive channel protein MscS (YggB), C-terminal domain"/>
    <property type="match status" value="1"/>
</dbReference>
<reference evidence="11 12" key="2">
    <citation type="journal article" date="2012" name="Stand. Genomic Sci.">
        <title>Complete genome sequence of the orange-red pigmented, radioresistant Deinococcus proteolyticus type strain (MRP(T)).</title>
        <authorList>
            <person name="Copeland A."/>
            <person name="Zeytun A."/>
            <person name="Yassawong M."/>
            <person name="Nolan M."/>
            <person name="Lucas S."/>
            <person name="Hammon N."/>
            <person name="Deshpande S."/>
            <person name="Cheng J.F."/>
            <person name="Han C."/>
            <person name="Tapia R."/>
            <person name="Goodwin L.A."/>
            <person name="Pitluck S."/>
            <person name="Mavromatis K."/>
            <person name="Liolios K."/>
            <person name="Pagani I."/>
            <person name="Ivanova N."/>
            <person name="Mikhailova N."/>
            <person name="Pati A."/>
            <person name="Chen A."/>
            <person name="Palaniappan K."/>
            <person name="Land M."/>
            <person name="Hauser L."/>
            <person name="Jeffries C.D."/>
            <person name="Brambilla E.M."/>
            <person name="Rohde M."/>
            <person name="Sikorski J."/>
            <person name="Pukall R."/>
            <person name="Goker M."/>
            <person name="Detter J.C."/>
            <person name="Woyke T."/>
            <person name="Bristow J."/>
            <person name="Eisen J.A."/>
            <person name="Markowitz V."/>
            <person name="Hugenholtz P."/>
            <person name="Kyrpides N.C."/>
            <person name="Klenk H.P."/>
            <person name="Lapidus A."/>
        </authorList>
    </citation>
    <scope>NUCLEOTIDE SEQUENCE [LARGE SCALE GENOMIC DNA]</scope>
    <source>
        <strain evidence="12">ATCC 35074 / DSM 20540 / JCM 6276 / NBRC 101906 / NCIMB 13154 / VKM Ac-1939 / CCM 2703 / MRP</strain>
    </source>
</reference>
<dbReference type="Pfam" id="PF21088">
    <property type="entry name" value="MS_channel_1st"/>
    <property type="match status" value="1"/>
</dbReference>
<feature type="transmembrane region" description="Helical" evidence="7">
    <location>
        <begin position="43"/>
        <end position="64"/>
    </location>
</feature>
<protein>
    <submittedName>
        <fullName evidence="11">MscS Mechanosensitive ion channel</fullName>
    </submittedName>
</protein>
<gene>
    <name evidence="11" type="ordered locus">Deipr_1185</name>
</gene>
<dbReference type="OrthoDB" id="9809206at2"/>
<dbReference type="GO" id="GO:0005886">
    <property type="term" value="C:plasma membrane"/>
    <property type="evidence" value="ECO:0007669"/>
    <property type="project" value="UniProtKB-SubCell"/>
</dbReference>
<evidence type="ECO:0000256" key="6">
    <source>
        <dbReference type="ARBA" id="ARBA00023136"/>
    </source>
</evidence>
<dbReference type="InterPro" id="IPR010920">
    <property type="entry name" value="LSM_dom_sf"/>
</dbReference>
<evidence type="ECO:0000259" key="8">
    <source>
        <dbReference type="Pfam" id="PF00924"/>
    </source>
</evidence>
<dbReference type="PANTHER" id="PTHR30221">
    <property type="entry name" value="SMALL-CONDUCTANCE MECHANOSENSITIVE CHANNEL"/>
    <property type="match status" value="1"/>
</dbReference>
<feature type="transmembrane region" description="Helical" evidence="7">
    <location>
        <begin position="149"/>
        <end position="171"/>
    </location>
</feature>
<comment type="similarity">
    <text evidence="2">Belongs to the MscS (TC 1.A.23) family.</text>
</comment>
<accession>F0RNL0</accession>
<dbReference type="GO" id="GO:0008381">
    <property type="term" value="F:mechanosensitive monoatomic ion channel activity"/>
    <property type="evidence" value="ECO:0007669"/>
    <property type="project" value="InterPro"/>
</dbReference>
<dbReference type="EMBL" id="CP002536">
    <property type="protein sequence ID" value="ADY26336.1"/>
    <property type="molecule type" value="Genomic_DNA"/>
</dbReference>
<feature type="domain" description="Mechanosensitive ion channel MscS" evidence="8">
    <location>
        <begin position="198"/>
        <end position="264"/>
    </location>
</feature>
<evidence type="ECO:0000256" key="5">
    <source>
        <dbReference type="ARBA" id="ARBA00022989"/>
    </source>
</evidence>
<dbReference type="InterPro" id="IPR045275">
    <property type="entry name" value="MscS_archaea/bacteria_type"/>
</dbReference>
<evidence type="ECO:0000256" key="4">
    <source>
        <dbReference type="ARBA" id="ARBA00022692"/>
    </source>
</evidence>
<dbReference type="Gene3D" id="3.30.70.100">
    <property type="match status" value="1"/>
</dbReference>
<dbReference type="HOGENOM" id="CLU_037945_0_1_0"/>
<dbReference type="SUPFAM" id="SSF50182">
    <property type="entry name" value="Sm-like ribonucleoproteins"/>
    <property type="match status" value="1"/>
</dbReference>
<dbReference type="InterPro" id="IPR011066">
    <property type="entry name" value="MscS_channel_C_sf"/>
</dbReference>
<dbReference type="InterPro" id="IPR011014">
    <property type="entry name" value="MscS_channel_TM-2"/>
</dbReference>
<proteinExistence type="inferred from homology"/>
<dbReference type="InterPro" id="IPR023408">
    <property type="entry name" value="MscS_beta-dom_sf"/>
</dbReference>
<name>F0RNL0_DEIPM</name>
<feature type="domain" description="Mechanosensitive ion channel transmembrane helices 2/3" evidence="10">
    <location>
        <begin position="163"/>
        <end position="197"/>
    </location>
</feature>
<evidence type="ECO:0000259" key="9">
    <source>
        <dbReference type="Pfam" id="PF21082"/>
    </source>
</evidence>
<evidence type="ECO:0000256" key="2">
    <source>
        <dbReference type="ARBA" id="ARBA00008017"/>
    </source>
</evidence>
<keyword evidence="12" id="KW-1185">Reference proteome</keyword>
<dbReference type="KEGG" id="dpt:Deipr_1185"/>
<dbReference type="InterPro" id="IPR006685">
    <property type="entry name" value="MscS_channel_2nd"/>
</dbReference>
<evidence type="ECO:0000313" key="12">
    <source>
        <dbReference type="Proteomes" id="UP000007718"/>
    </source>
</evidence>
<evidence type="ECO:0000256" key="7">
    <source>
        <dbReference type="SAM" id="Phobius"/>
    </source>
</evidence>
<reference evidence="12" key="1">
    <citation type="submission" date="2011-02" db="EMBL/GenBank/DDBJ databases">
        <title>The complete sequence of chromosome of Deinococcus proteolyticus DSM 20540.</title>
        <authorList>
            <consortium name="US DOE Joint Genome Institute (JGI-PGF)"/>
            <person name="Lucas S."/>
            <person name="Copeland A."/>
            <person name="Lapidus A."/>
            <person name="Bruce D."/>
            <person name="Goodwin L."/>
            <person name="Pitluck S."/>
            <person name="Kyrpides N."/>
            <person name="Mavromatis K."/>
            <person name="Pagani I."/>
            <person name="Ivanova N."/>
            <person name="Ovchinnikova G."/>
            <person name="Zeytun A."/>
            <person name="Detter J.C."/>
            <person name="Han C."/>
            <person name="Land M."/>
            <person name="Hauser L."/>
            <person name="Markowitz V."/>
            <person name="Cheng J.-F."/>
            <person name="Hugenholtz P."/>
            <person name="Woyke T."/>
            <person name="Wu D."/>
            <person name="Pukall R."/>
            <person name="Steenblock K."/>
            <person name="Brambilla E."/>
            <person name="Klenk H.-P."/>
            <person name="Eisen J.A."/>
        </authorList>
    </citation>
    <scope>NUCLEOTIDE SEQUENCE [LARGE SCALE GENOMIC DNA]</scope>
    <source>
        <strain evidence="12">ATCC 35074 / DSM 20540 / JCM 6276 / NBRC 101906 / NCIMB 13154 / VKM Ac-1939 / CCM 2703 / MRP</strain>
    </source>
</reference>
<dbReference type="InterPro" id="IPR049142">
    <property type="entry name" value="MS_channel_1st"/>
</dbReference>
<dbReference type="Pfam" id="PF00924">
    <property type="entry name" value="MS_channel_2nd"/>
    <property type="match status" value="1"/>
</dbReference>
<dbReference type="RefSeq" id="WP_013614945.1">
    <property type="nucleotide sequence ID" value="NC_015161.1"/>
</dbReference>
<evidence type="ECO:0000256" key="3">
    <source>
        <dbReference type="ARBA" id="ARBA00022475"/>
    </source>
</evidence>
<dbReference type="AlphaFoldDB" id="F0RNL0"/>
<dbReference type="SUPFAM" id="SSF82861">
    <property type="entry name" value="Mechanosensitive channel protein MscS (YggB), transmembrane region"/>
    <property type="match status" value="1"/>
</dbReference>
<keyword evidence="5 7" id="KW-1133">Transmembrane helix</keyword>
<dbReference type="Proteomes" id="UP000007718">
    <property type="component" value="Chromosome"/>
</dbReference>
<dbReference type="STRING" id="693977.Deipr_1185"/>
<evidence type="ECO:0000313" key="11">
    <source>
        <dbReference type="EMBL" id="ADY26336.1"/>
    </source>
</evidence>
<evidence type="ECO:0000256" key="1">
    <source>
        <dbReference type="ARBA" id="ARBA00004651"/>
    </source>
</evidence>
<feature type="transmembrane region" description="Helical" evidence="7">
    <location>
        <begin position="117"/>
        <end position="137"/>
    </location>
</feature>